<dbReference type="PANTHER" id="PTHR12000:SF19">
    <property type="entry name" value="VACUOLAR-PROCESSING ENZYME"/>
    <property type="match status" value="1"/>
</dbReference>
<evidence type="ECO:0000313" key="4">
    <source>
        <dbReference type="EMBL" id="KAK1615012.1"/>
    </source>
</evidence>
<dbReference type="EMBL" id="JAUUTY010000006">
    <property type="protein sequence ID" value="KAK1615012.1"/>
    <property type="molecule type" value="Genomic_DNA"/>
</dbReference>
<dbReference type="FunFam" id="3.40.50.1460:FF:000005">
    <property type="entry name" value="Vacuolar-processing enzyme beta-isozyme"/>
    <property type="match status" value="1"/>
</dbReference>
<keyword evidence="5" id="KW-1185">Reference proteome</keyword>
<dbReference type="InterPro" id="IPR001096">
    <property type="entry name" value="Peptidase_C13"/>
</dbReference>
<comment type="caution">
    <text evidence="4">The sequence shown here is derived from an EMBL/GenBank/DDBJ whole genome shotgun (WGS) entry which is preliminary data.</text>
</comment>
<dbReference type="PANTHER" id="PTHR12000">
    <property type="entry name" value="HEMOGLOBINASE FAMILY MEMBER"/>
    <property type="match status" value="1"/>
</dbReference>
<evidence type="ECO:0000256" key="2">
    <source>
        <dbReference type="PIRSR" id="PIRSR019663-1"/>
    </source>
</evidence>
<comment type="similarity">
    <text evidence="1">Belongs to the peptidase C13 family.</text>
</comment>
<keyword evidence="3" id="KW-0732">Signal</keyword>
<dbReference type="Proteomes" id="UP001231189">
    <property type="component" value="Unassembled WGS sequence"/>
</dbReference>
<dbReference type="PRINTS" id="PR00776">
    <property type="entry name" value="HEMOGLOBNASE"/>
</dbReference>
<feature type="active site" description="Nucleophile" evidence="2">
    <location>
        <position position="198"/>
    </location>
</feature>
<name>A0AAD8R772_LOLMU</name>
<organism evidence="4 5">
    <name type="scientific">Lolium multiflorum</name>
    <name type="common">Italian ryegrass</name>
    <name type="synonym">Lolium perenne subsp. multiflorum</name>
    <dbReference type="NCBI Taxonomy" id="4521"/>
    <lineage>
        <taxon>Eukaryota</taxon>
        <taxon>Viridiplantae</taxon>
        <taxon>Streptophyta</taxon>
        <taxon>Embryophyta</taxon>
        <taxon>Tracheophyta</taxon>
        <taxon>Spermatophyta</taxon>
        <taxon>Magnoliopsida</taxon>
        <taxon>Liliopsida</taxon>
        <taxon>Poales</taxon>
        <taxon>Poaceae</taxon>
        <taxon>BOP clade</taxon>
        <taxon>Pooideae</taxon>
        <taxon>Poodae</taxon>
        <taxon>Poeae</taxon>
        <taxon>Poeae Chloroplast Group 2 (Poeae type)</taxon>
        <taxon>Loliodinae</taxon>
        <taxon>Loliinae</taxon>
        <taxon>Lolium</taxon>
    </lineage>
</organism>
<evidence type="ECO:0000256" key="3">
    <source>
        <dbReference type="SAM" id="SignalP"/>
    </source>
</evidence>
<proteinExistence type="inferred from homology"/>
<dbReference type="Gene3D" id="3.40.50.1460">
    <property type="match status" value="1"/>
</dbReference>
<dbReference type="GO" id="GO:0004197">
    <property type="term" value="F:cysteine-type endopeptidase activity"/>
    <property type="evidence" value="ECO:0007669"/>
    <property type="project" value="TreeGrafter"/>
</dbReference>
<sequence>MARLCFPVLVQLVLLIAGVAGGPWQEFLRPQSDVDNDVVGTRWAVLIAGSKGFENYRHQADVCHAYQILKKGGLKDENIVVFMYDDIANNSANPRPGVIINHPNGSDVYAGVPKDYTGNDVNVNNFLAVLLGDKSALTGGSGKVVDSSQDDHIFVYYTDHGGPGVLGESLFASDLVATLEKKHAAGTYRSLVFYVESCESGSMFEGLLPANISIYATTASNATEDSWATYCPGGGQGEAPPPEFMTCLGDLYSVSWMEDSDAHNLRNESFELQYDNTLDLFMGSSDPANHSATVGSTDNLLMQLSSAVHVHQRDADLLYFWHKVRISVI</sequence>
<evidence type="ECO:0000313" key="5">
    <source>
        <dbReference type="Proteomes" id="UP001231189"/>
    </source>
</evidence>
<protein>
    <submittedName>
        <fullName evidence="4">Uncharacterized protein</fullName>
    </submittedName>
</protein>
<dbReference type="GO" id="GO:0051603">
    <property type="term" value="P:proteolysis involved in protein catabolic process"/>
    <property type="evidence" value="ECO:0007669"/>
    <property type="project" value="TreeGrafter"/>
</dbReference>
<dbReference type="GO" id="GO:0006624">
    <property type="term" value="P:vacuolar protein processing"/>
    <property type="evidence" value="ECO:0007669"/>
    <property type="project" value="TreeGrafter"/>
</dbReference>
<dbReference type="Pfam" id="PF01650">
    <property type="entry name" value="Peptidase_C13"/>
    <property type="match status" value="1"/>
</dbReference>
<feature type="chain" id="PRO_5041914401" evidence="3">
    <location>
        <begin position="22"/>
        <end position="329"/>
    </location>
</feature>
<gene>
    <name evidence="4" type="ORF">QYE76_020529</name>
</gene>
<reference evidence="4" key="1">
    <citation type="submission" date="2023-07" db="EMBL/GenBank/DDBJ databases">
        <title>A chromosome-level genome assembly of Lolium multiflorum.</title>
        <authorList>
            <person name="Chen Y."/>
            <person name="Copetti D."/>
            <person name="Kolliker R."/>
            <person name="Studer B."/>
        </authorList>
    </citation>
    <scope>NUCLEOTIDE SEQUENCE</scope>
    <source>
        <strain evidence="4">02402/16</strain>
        <tissue evidence="4">Leaf</tissue>
    </source>
</reference>
<dbReference type="PIRSF" id="PIRSF019663">
    <property type="entry name" value="Legumain"/>
    <property type="match status" value="1"/>
</dbReference>
<accession>A0AAD8R772</accession>
<feature type="active site" evidence="2">
    <location>
        <position position="160"/>
    </location>
</feature>
<dbReference type="GO" id="GO:0005773">
    <property type="term" value="C:vacuole"/>
    <property type="evidence" value="ECO:0007669"/>
    <property type="project" value="GOC"/>
</dbReference>
<feature type="signal peptide" evidence="3">
    <location>
        <begin position="1"/>
        <end position="21"/>
    </location>
</feature>
<dbReference type="AlphaFoldDB" id="A0AAD8R772"/>
<evidence type="ECO:0000256" key="1">
    <source>
        <dbReference type="ARBA" id="ARBA00009941"/>
    </source>
</evidence>